<dbReference type="PANTHER" id="PTHR45639">
    <property type="entry name" value="HSC70CB, ISOFORM G-RELATED"/>
    <property type="match status" value="1"/>
</dbReference>
<name>A0A8S2ZCM9_9BILA</name>
<dbReference type="InterPro" id="IPR029048">
    <property type="entry name" value="HSP70_C_sf"/>
</dbReference>
<dbReference type="Gene3D" id="1.20.1270.10">
    <property type="match status" value="1"/>
</dbReference>
<evidence type="ECO:0000313" key="8">
    <source>
        <dbReference type="Proteomes" id="UP000676336"/>
    </source>
</evidence>
<evidence type="ECO:0000256" key="6">
    <source>
        <dbReference type="SAM" id="MobiDB-lite"/>
    </source>
</evidence>
<dbReference type="SUPFAM" id="SSF100934">
    <property type="entry name" value="Heat shock protein 70kD (HSP70), C-terminal subdomain"/>
    <property type="match status" value="1"/>
</dbReference>
<dbReference type="GO" id="GO:0005524">
    <property type="term" value="F:ATP binding"/>
    <property type="evidence" value="ECO:0007669"/>
    <property type="project" value="UniProtKB-KW"/>
</dbReference>
<sequence>TETTNDEQTAKPVDEKEGANATDNTTTTTTTTTAPPLKTITIREPLEFTVEILDYADPTLEARANSVKKLTALDTHDRELLALSTAKNNLESFIYDMRDKLEHDSNYKKATTPEEQTKINEKLSETDAWLWDDGINADVKTLKSKLDELKLLTKLLVLRVREVDLRPQKIQELKDTPELRVGRDGTKKIVPCDRSKHFVPWDGLEI</sequence>
<dbReference type="AlphaFoldDB" id="A0A8S2ZCM9"/>
<comment type="caution">
    <text evidence="7">The sequence shown here is derived from an EMBL/GenBank/DDBJ whole genome shotgun (WGS) entry which is preliminary data.</text>
</comment>
<evidence type="ECO:0000256" key="3">
    <source>
        <dbReference type="ARBA" id="ARBA00022840"/>
    </source>
</evidence>
<organism evidence="7 8">
    <name type="scientific">Rotaria magnacalcarata</name>
    <dbReference type="NCBI Taxonomy" id="392030"/>
    <lineage>
        <taxon>Eukaryota</taxon>
        <taxon>Metazoa</taxon>
        <taxon>Spiralia</taxon>
        <taxon>Gnathifera</taxon>
        <taxon>Rotifera</taxon>
        <taxon>Eurotatoria</taxon>
        <taxon>Bdelloidea</taxon>
        <taxon>Philodinida</taxon>
        <taxon>Philodinidae</taxon>
        <taxon>Rotaria</taxon>
    </lineage>
</organism>
<dbReference type="FunFam" id="1.20.1270.10:FF:000002">
    <property type="entry name" value="Heat shock 70 kDa protein 4"/>
    <property type="match status" value="1"/>
</dbReference>
<keyword evidence="2" id="KW-0547">Nucleotide-binding</keyword>
<dbReference type="GO" id="GO:0140662">
    <property type="term" value="F:ATP-dependent protein folding chaperone"/>
    <property type="evidence" value="ECO:0007669"/>
    <property type="project" value="InterPro"/>
</dbReference>
<keyword evidence="4" id="KW-0143">Chaperone</keyword>
<comment type="similarity">
    <text evidence="1">Belongs to the heat shock protein 70 family.</text>
</comment>
<feature type="compositionally biased region" description="Basic and acidic residues" evidence="6">
    <location>
        <begin position="8"/>
        <end position="18"/>
    </location>
</feature>
<accession>A0A8S2ZCM9</accession>
<gene>
    <name evidence="7" type="ORF">SMN809_LOCUS40086</name>
</gene>
<dbReference type="InterPro" id="IPR013126">
    <property type="entry name" value="Hsp_70_fam"/>
</dbReference>
<feature type="non-terminal residue" evidence="7">
    <location>
        <position position="1"/>
    </location>
</feature>
<dbReference type="GO" id="GO:0034663">
    <property type="term" value="C:endoplasmic reticulum chaperone complex"/>
    <property type="evidence" value="ECO:0007669"/>
    <property type="project" value="TreeGrafter"/>
</dbReference>
<protein>
    <recommendedName>
        <fullName evidence="5">Hypoxia up-regulated protein 1</fullName>
    </recommendedName>
</protein>
<dbReference type="EMBL" id="CAJOBI010109418">
    <property type="protein sequence ID" value="CAF4625725.1"/>
    <property type="molecule type" value="Genomic_DNA"/>
</dbReference>
<reference evidence="7" key="1">
    <citation type="submission" date="2021-02" db="EMBL/GenBank/DDBJ databases">
        <authorList>
            <person name="Nowell W R."/>
        </authorList>
    </citation>
    <scope>NUCLEOTIDE SEQUENCE</scope>
</reference>
<evidence type="ECO:0000313" key="7">
    <source>
        <dbReference type="EMBL" id="CAF4625725.1"/>
    </source>
</evidence>
<proteinExistence type="inferred from homology"/>
<dbReference type="PANTHER" id="PTHR45639:SF3">
    <property type="entry name" value="HYPOXIA UP-REGULATED PROTEIN 1"/>
    <property type="match status" value="1"/>
</dbReference>
<dbReference type="GO" id="GO:0030968">
    <property type="term" value="P:endoplasmic reticulum unfolded protein response"/>
    <property type="evidence" value="ECO:0007669"/>
    <property type="project" value="TreeGrafter"/>
</dbReference>
<evidence type="ECO:0000256" key="4">
    <source>
        <dbReference type="ARBA" id="ARBA00023186"/>
    </source>
</evidence>
<feature type="region of interest" description="Disordered" evidence="6">
    <location>
        <begin position="1"/>
        <end position="35"/>
    </location>
</feature>
<dbReference type="Proteomes" id="UP000676336">
    <property type="component" value="Unassembled WGS sequence"/>
</dbReference>
<keyword evidence="3" id="KW-0067">ATP-binding</keyword>
<evidence type="ECO:0000256" key="5">
    <source>
        <dbReference type="ARBA" id="ARBA00040503"/>
    </source>
</evidence>
<evidence type="ECO:0000256" key="2">
    <source>
        <dbReference type="ARBA" id="ARBA00022741"/>
    </source>
</evidence>
<evidence type="ECO:0000256" key="1">
    <source>
        <dbReference type="ARBA" id="ARBA00007381"/>
    </source>
</evidence>